<dbReference type="PANTHER" id="PTHR37558">
    <property type="entry name" value="HTH CENPB-TYPE DOMAIN-CONTAINING PROTEIN"/>
    <property type="match status" value="1"/>
</dbReference>
<evidence type="ECO:0000256" key="1">
    <source>
        <dbReference type="SAM" id="Coils"/>
    </source>
</evidence>
<dbReference type="Proteomes" id="UP001347796">
    <property type="component" value="Unassembled WGS sequence"/>
</dbReference>
<gene>
    <name evidence="3" type="ORF">SNE40_014388</name>
</gene>
<evidence type="ECO:0000256" key="2">
    <source>
        <dbReference type="SAM" id="MobiDB-lite"/>
    </source>
</evidence>
<name>A0AAN8PJ12_PATCE</name>
<evidence type="ECO:0000313" key="4">
    <source>
        <dbReference type="Proteomes" id="UP001347796"/>
    </source>
</evidence>
<evidence type="ECO:0000313" key="3">
    <source>
        <dbReference type="EMBL" id="KAK6176023.1"/>
    </source>
</evidence>
<feature type="coiled-coil region" evidence="1">
    <location>
        <begin position="180"/>
        <end position="207"/>
    </location>
</feature>
<keyword evidence="1" id="KW-0175">Coiled coil</keyword>
<sequence>MPSSSPDEPQNVRFWPALDILLLKEVISRRPNDSKSWESVAKSVNEVLQIIRPNSQVSVRACRSRKQDLLQKFKKDELSSLRASGTDEEYGEREQLLTEICSFEIEEKGKASALEKKKQEQGEDVRRLAMQTLTGTKRTSMETEEDDIVTPTKQRKSHLSTPTADYITFLREKHSEESKLKWEQLELDKKKFELEKEEREARLQKDRQMMELLIRLSQNIKSDILHK</sequence>
<comment type="caution">
    <text evidence="3">The sequence shown here is derived from an EMBL/GenBank/DDBJ whole genome shotgun (WGS) entry which is preliminary data.</text>
</comment>
<organism evidence="3 4">
    <name type="scientific">Patella caerulea</name>
    <name type="common">Rayed Mediterranean limpet</name>
    <dbReference type="NCBI Taxonomy" id="87958"/>
    <lineage>
        <taxon>Eukaryota</taxon>
        <taxon>Metazoa</taxon>
        <taxon>Spiralia</taxon>
        <taxon>Lophotrochozoa</taxon>
        <taxon>Mollusca</taxon>
        <taxon>Gastropoda</taxon>
        <taxon>Patellogastropoda</taxon>
        <taxon>Patelloidea</taxon>
        <taxon>Patellidae</taxon>
        <taxon>Patella</taxon>
    </lineage>
</organism>
<protein>
    <submittedName>
        <fullName evidence="3">Uncharacterized protein</fullName>
    </submittedName>
</protein>
<proteinExistence type="predicted"/>
<accession>A0AAN8PJ12</accession>
<dbReference type="AlphaFoldDB" id="A0AAN8PJ12"/>
<dbReference type="EMBL" id="JAZGQO010000010">
    <property type="protein sequence ID" value="KAK6176023.1"/>
    <property type="molecule type" value="Genomic_DNA"/>
</dbReference>
<feature type="region of interest" description="Disordered" evidence="2">
    <location>
        <begin position="138"/>
        <end position="157"/>
    </location>
</feature>
<keyword evidence="4" id="KW-1185">Reference proteome</keyword>
<dbReference type="PANTHER" id="PTHR37558:SF1">
    <property type="entry name" value="HTH CENPB-TYPE DOMAIN-CONTAINING PROTEIN"/>
    <property type="match status" value="1"/>
</dbReference>
<reference evidence="3 4" key="1">
    <citation type="submission" date="2024-01" db="EMBL/GenBank/DDBJ databases">
        <title>The genome of the rayed Mediterranean limpet Patella caerulea (Linnaeus, 1758).</title>
        <authorList>
            <person name="Anh-Thu Weber A."/>
            <person name="Halstead-Nussloch G."/>
        </authorList>
    </citation>
    <scope>NUCLEOTIDE SEQUENCE [LARGE SCALE GENOMIC DNA]</scope>
    <source>
        <strain evidence="3">AATW-2023a</strain>
        <tissue evidence="3">Whole specimen</tissue>
    </source>
</reference>